<organism evidence="2">
    <name type="scientific">Rhizophora mucronata</name>
    <name type="common">Asiatic mangrove</name>
    <dbReference type="NCBI Taxonomy" id="61149"/>
    <lineage>
        <taxon>Eukaryota</taxon>
        <taxon>Viridiplantae</taxon>
        <taxon>Streptophyta</taxon>
        <taxon>Embryophyta</taxon>
        <taxon>Tracheophyta</taxon>
        <taxon>Spermatophyta</taxon>
        <taxon>Magnoliopsida</taxon>
        <taxon>eudicotyledons</taxon>
        <taxon>Gunneridae</taxon>
        <taxon>Pentapetalae</taxon>
        <taxon>rosids</taxon>
        <taxon>fabids</taxon>
        <taxon>Malpighiales</taxon>
        <taxon>Rhizophoraceae</taxon>
        <taxon>Rhizophora</taxon>
    </lineage>
</organism>
<sequence>MKPKENCTTNKSTGYSRSEPLHDMKRCLDQLHSKVHHHSDAQEARAYTRQQQPAQFPRMEDKIAK</sequence>
<dbReference type="EMBL" id="GGEC01002066">
    <property type="protein sequence ID" value="MBW82549.1"/>
    <property type="molecule type" value="Transcribed_RNA"/>
</dbReference>
<proteinExistence type="predicted"/>
<feature type="region of interest" description="Disordered" evidence="1">
    <location>
        <begin position="34"/>
        <end position="65"/>
    </location>
</feature>
<accession>A0A2P2IMU0</accession>
<name>A0A2P2IMU0_RHIMU</name>
<feature type="region of interest" description="Disordered" evidence="1">
    <location>
        <begin position="1"/>
        <end position="22"/>
    </location>
</feature>
<protein>
    <submittedName>
        <fullName evidence="2">Uncharacterized protein LOC103405553</fullName>
    </submittedName>
</protein>
<dbReference type="AlphaFoldDB" id="A0A2P2IMU0"/>
<evidence type="ECO:0000256" key="1">
    <source>
        <dbReference type="SAM" id="MobiDB-lite"/>
    </source>
</evidence>
<evidence type="ECO:0000313" key="2">
    <source>
        <dbReference type="EMBL" id="MBW82549.1"/>
    </source>
</evidence>
<reference evidence="2" key="1">
    <citation type="submission" date="2018-02" db="EMBL/GenBank/DDBJ databases">
        <title>Rhizophora mucronata_Transcriptome.</title>
        <authorList>
            <person name="Meera S.P."/>
            <person name="Sreeshan A."/>
            <person name="Augustine A."/>
        </authorList>
    </citation>
    <scope>NUCLEOTIDE SEQUENCE</scope>
    <source>
        <tissue evidence="2">Leaf</tissue>
    </source>
</reference>
<feature type="compositionally biased region" description="Polar residues" evidence="1">
    <location>
        <begin position="1"/>
        <end position="16"/>
    </location>
</feature>
<feature type="compositionally biased region" description="Basic and acidic residues" evidence="1">
    <location>
        <begin position="34"/>
        <end position="43"/>
    </location>
</feature>